<protein>
    <submittedName>
        <fullName evidence="1">Uncharacterized protein</fullName>
    </submittedName>
</protein>
<name>A0ABP2X587_9CHLA</name>
<accession>A0ABP2X587</accession>
<organism evidence="1 2">
    <name type="scientific">Chlamydia avium</name>
    <dbReference type="NCBI Taxonomy" id="1457141"/>
    <lineage>
        <taxon>Bacteria</taxon>
        <taxon>Pseudomonadati</taxon>
        <taxon>Chlamydiota</taxon>
        <taxon>Chlamydiia</taxon>
        <taxon>Chlamydiales</taxon>
        <taxon>Chlamydiaceae</taxon>
        <taxon>Chlamydia/Chlamydophila group</taxon>
        <taxon>Chlamydia</taxon>
    </lineage>
</organism>
<dbReference type="EMBL" id="ATND01000015">
    <property type="protein sequence ID" value="EPP37930.1"/>
    <property type="molecule type" value="Genomic_DNA"/>
</dbReference>
<sequence length="40" mass="4592">MGDSRKENAGLSLKWGIFKDKMHDFRLNAGFAKRKRVIVA</sequence>
<gene>
    <name evidence="1" type="ORF">CP10881SC42_1030</name>
</gene>
<evidence type="ECO:0000313" key="1">
    <source>
        <dbReference type="EMBL" id="EPP37930.1"/>
    </source>
</evidence>
<keyword evidence="2" id="KW-1185">Reference proteome</keyword>
<comment type="caution">
    <text evidence="1">The sequence shown here is derived from an EMBL/GenBank/DDBJ whole genome shotgun (WGS) entry which is preliminary data.</text>
</comment>
<evidence type="ECO:0000313" key="2">
    <source>
        <dbReference type="Proteomes" id="UP000014821"/>
    </source>
</evidence>
<proteinExistence type="predicted"/>
<dbReference type="Proteomes" id="UP000014821">
    <property type="component" value="Unassembled WGS sequence"/>
</dbReference>
<reference evidence="1" key="1">
    <citation type="submission" date="2013-04" db="EMBL/GenBank/DDBJ databases">
        <title>Genome sequence of Chlamydia psittaci 10_881_SC42.</title>
        <authorList>
            <person name="Huot-Creasy H."/>
            <person name="McCracken C.L."/>
            <person name="Humphries M."/>
            <person name="Sachse K."/>
            <person name="Laroucau K."/>
            <person name="Bavoil P."/>
            <person name="Myers G.S."/>
        </authorList>
    </citation>
    <scope>NUCLEOTIDE SEQUENCE [LARGE SCALE GENOMIC DNA]</scope>
    <source>
        <strain evidence="1">10_881_SC42</strain>
    </source>
</reference>